<sequence>MGAKCQNLELCMECSNEQPQECMRCAGLESDNFFCLTPINEQESKVCIEGESLISDNLKQCSDCNDDNQFIKTISRCTFKDDGQQNQIVSEILACKNGFVKDGVCVLNCGTGYYGKSLFDERGLIKQSFCLKCSDDCFECIDLGKCTSCQKGFYLQTEVNKTFGSCFPKIQQYFETTIYVDPFFSFAIPSNDNTGVYNNPFRDIQTALTKGYELGAKFLQSKIFIILKASENKHHAMLRQYLDFNLSTTYDQYQMQNCEIASFGSFINFDTSPISALKGPQTLIIQVQQLISQSNSNLSLSGCAQFQTDSDLPCFSIDITNSTFKSIGSMKKSLNSIFINSTTQQQHYGSILDLEDFRGDIKIRASNFTKNQVKYQGCVAAKQIYENLNPQVTDQYPSLGNKTEVKIHSLISITNHSYNVELIGNIFGENSGTKGIIDLDINKKNDNKILIALNQFKLNFGFSESTVLYINHRVEQLNHLELVMENQNQEGFCSGFHLIKNNFEQNLGCPLYSGGLISYQCLEKNQPPLKVNDTYSLNMPTINLDEIEFDWVEKLHKTQVYQDNLLEYDLNMNSLQSNIYQGNYGTGGKGLISIYGSLRLILNGEILIKNGESCDEILNSDQFRVIFGTYFSDYLSFVNAMNQFIDYQNKFEKNRFSNYKSLGSCT</sequence>
<dbReference type="InParanoid" id="A0A078A1K7"/>
<dbReference type="InterPro" id="IPR009030">
    <property type="entry name" value="Growth_fac_rcpt_cys_sf"/>
</dbReference>
<gene>
    <name evidence="1" type="primary">Contig3929.g4202</name>
    <name evidence="1" type="ORF">STYLEM_4725</name>
</gene>
<reference evidence="1 2" key="1">
    <citation type="submission" date="2014-06" db="EMBL/GenBank/DDBJ databases">
        <authorList>
            <person name="Swart Estienne"/>
        </authorList>
    </citation>
    <scope>NUCLEOTIDE SEQUENCE [LARGE SCALE GENOMIC DNA]</scope>
    <source>
        <strain evidence="1 2">130c</strain>
    </source>
</reference>
<organism evidence="1 2">
    <name type="scientific">Stylonychia lemnae</name>
    <name type="common">Ciliate</name>
    <dbReference type="NCBI Taxonomy" id="5949"/>
    <lineage>
        <taxon>Eukaryota</taxon>
        <taxon>Sar</taxon>
        <taxon>Alveolata</taxon>
        <taxon>Ciliophora</taxon>
        <taxon>Intramacronucleata</taxon>
        <taxon>Spirotrichea</taxon>
        <taxon>Stichotrichia</taxon>
        <taxon>Sporadotrichida</taxon>
        <taxon>Oxytrichidae</taxon>
        <taxon>Stylonychinae</taxon>
        <taxon>Stylonychia</taxon>
    </lineage>
</organism>
<evidence type="ECO:0000313" key="1">
    <source>
        <dbReference type="EMBL" id="CDW75732.1"/>
    </source>
</evidence>
<name>A0A078A1K7_STYLE</name>
<dbReference type="AlphaFoldDB" id="A0A078A1K7"/>
<accession>A0A078A1K7</accession>
<proteinExistence type="predicted"/>
<protein>
    <submittedName>
        <fullName evidence="1">Uncharacterized protein</fullName>
    </submittedName>
</protein>
<dbReference type="Proteomes" id="UP000039865">
    <property type="component" value="Unassembled WGS sequence"/>
</dbReference>
<dbReference type="EMBL" id="CCKQ01004575">
    <property type="protein sequence ID" value="CDW75732.1"/>
    <property type="molecule type" value="Genomic_DNA"/>
</dbReference>
<dbReference type="SUPFAM" id="SSF57184">
    <property type="entry name" value="Growth factor receptor domain"/>
    <property type="match status" value="1"/>
</dbReference>
<keyword evidence="2" id="KW-1185">Reference proteome</keyword>
<dbReference type="Gene3D" id="2.10.220.10">
    <property type="entry name" value="Hormone Receptor, Insulin-like Growth Factor Receptor 1, Chain A, domain 2"/>
    <property type="match status" value="1"/>
</dbReference>
<evidence type="ECO:0000313" key="2">
    <source>
        <dbReference type="Proteomes" id="UP000039865"/>
    </source>
</evidence>